<keyword evidence="1" id="KW-1133">Transmembrane helix</keyword>
<evidence type="ECO:0000256" key="1">
    <source>
        <dbReference type="SAM" id="Phobius"/>
    </source>
</evidence>
<evidence type="ECO:0000313" key="3">
    <source>
        <dbReference type="Proteomes" id="UP000221653"/>
    </source>
</evidence>
<accession>A0A2A9DLV5</accession>
<evidence type="ECO:0000313" key="2">
    <source>
        <dbReference type="EMBL" id="PFG27583.1"/>
    </source>
</evidence>
<dbReference type="AlphaFoldDB" id="A0A2A9DLV5"/>
<dbReference type="STRING" id="1724.GCA_001044175_00079"/>
<proteinExistence type="predicted"/>
<feature type="transmembrane region" description="Helical" evidence="1">
    <location>
        <begin position="104"/>
        <end position="121"/>
    </location>
</feature>
<dbReference type="Proteomes" id="UP000221653">
    <property type="component" value="Unassembled WGS sequence"/>
</dbReference>
<feature type="transmembrane region" description="Helical" evidence="1">
    <location>
        <begin position="41"/>
        <end position="64"/>
    </location>
</feature>
<gene>
    <name evidence="2" type="ORF">ATK06_0653</name>
</gene>
<feature type="transmembrane region" description="Helical" evidence="1">
    <location>
        <begin position="71"/>
        <end position="92"/>
    </location>
</feature>
<keyword evidence="1" id="KW-0812">Transmembrane</keyword>
<protein>
    <submittedName>
        <fullName evidence="2">Uncharacterized protein</fullName>
    </submittedName>
</protein>
<organism evidence="2 3">
    <name type="scientific">Corynebacterium renale</name>
    <dbReference type="NCBI Taxonomy" id="1724"/>
    <lineage>
        <taxon>Bacteria</taxon>
        <taxon>Bacillati</taxon>
        <taxon>Actinomycetota</taxon>
        <taxon>Actinomycetes</taxon>
        <taxon>Mycobacteriales</taxon>
        <taxon>Corynebacteriaceae</taxon>
        <taxon>Corynebacterium</taxon>
    </lineage>
</organism>
<keyword evidence="3" id="KW-1185">Reference proteome</keyword>
<dbReference type="EMBL" id="PDJF01000001">
    <property type="protein sequence ID" value="PFG27583.1"/>
    <property type="molecule type" value="Genomic_DNA"/>
</dbReference>
<comment type="caution">
    <text evidence="2">The sequence shown here is derived from an EMBL/GenBank/DDBJ whole genome shotgun (WGS) entry which is preliminary data.</text>
</comment>
<name>A0A2A9DLV5_9CORY</name>
<keyword evidence="1" id="KW-0472">Membrane</keyword>
<sequence length="134" mass="15348">MNRFSVPLFFAIASLPFLIITYLVPQERLISISVWPIPFPIYLWETSFMLRFLFQICCIISIPMAWASRKWLFWIIGLTFTAFLGALLVSTAGTGPFYSGLAEWSTLITPPFIIAAGAHLIQDWWKRKKNSPTT</sequence>
<reference evidence="2 3" key="1">
    <citation type="submission" date="2017-10" db="EMBL/GenBank/DDBJ databases">
        <title>Sequencing the genomes of 1000 actinobacteria strains.</title>
        <authorList>
            <person name="Klenk H.-P."/>
        </authorList>
    </citation>
    <scope>NUCLEOTIDE SEQUENCE [LARGE SCALE GENOMIC DNA]</scope>
    <source>
        <strain evidence="2 3">DSM 20688</strain>
    </source>
</reference>